<evidence type="ECO:0000313" key="1">
    <source>
        <dbReference type="EMBL" id="MFC7605214.1"/>
    </source>
</evidence>
<sequence>MLSRSPAHLRCPAAQPRRPAQVIRDIEVTMTIYAHISLDDKRNALGRLGGALG</sequence>
<dbReference type="RefSeq" id="WP_343963303.1">
    <property type="nucleotide sequence ID" value="NZ_BAAAGK010000016.1"/>
</dbReference>
<dbReference type="Proteomes" id="UP001596514">
    <property type="component" value="Unassembled WGS sequence"/>
</dbReference>
<proteinExistence type="predicted"/>
<evidence type="ECO:0000313" key="2">
    <source>
        <dbReference type="Proteomes" id="UP001596514"/>
    </source>
</evidence>
<comment type="caution">
    <text evidence="1">The sequence shown here is derived from an EMBL/GenBank/DDBJ whole genome shotgun (WGS) entry which is preliminary data.</text>
</comment>
<gene>
    <name evidence="1" type="ORF">ACFQVD_34440</name>
</gene>
<reference evidence="2" key="1">
    <citation type="journal article" date="2019" name="Int. J. Syst. Evol. Microbiol.">
        <title>The Global Catalogue of Microorganisms (GCM) 10K type strain sequencing project: providing services to taxonomists for standard genome sequencing and annotation.</title>
        <authorList>
            <consortium name="The Broad Institute Genomics Platform"/>
            <consortium name="The Broad Institute Genome Sequencing Center for Infectious Disease"/>
            <person name="Wu L."/>
            <person name="Ma J."/>
        </authorList>
    </citation>
    <scope>NUCLEOTIDE SEQUENCE [LARGE SCALE GENOMIC DNA]</scope>
    <source>
        <strain evidence="2">JCM 10083</strain>
    </source>
</reference>
<protein>
    <recommendedName>
        <fullName evidence="3">Integrase</fullName>
    </recommendedName>
</protein>
<dbReference type="EMBL" id="JBHTEE010000001">
    <property type="protein sequence ID" value="MFC7605214.1"/>
    <property type="molecule type" value="Genomic_DNA"/>
</dbReference>
<evidence type="ECO:0008006" key="3">
    <source>
        <dbReference type="Google" id="ProtNLM"/>
    </source>
</evidence>
<name>A0ABW2TBV4_9ACTN</name>
<accession>A0ABW2TBV4</accession>
<organism evidence="1 2">
    <name type="scientific">Streptosporangium amethystogenes subsp. fukuiense</name>
    <dbReference type="NCBI Taxonomy" id="698418"/>
    <lineage>
        <taxon>Bacteria</taxon>
        <taxon>Bacillati</taxon>
        <taxon>Actinomycetota</taxon>
        <taxon>Actinomycetes</taxon>
        <taxon>Streptosporangiales</taxon>
        <taxon>Streptosporangiaceae</taxon>
        <taxon>Streptosporangium</taxon>
    </lineage>
</organism>
<keyword evidence="2" id="KW-1185">Reference proteome</keyword>